<feature type="chain" id="PRO_5004835035" description="EGF-like domain-containing protein" evidence="1">
    <location>
        <begin position="19"/>
        <end position="373"/>
    </location>
</feature>
<dbReference type="eggNOG" id="ENOG502QVSS">
    <property type="taxonomic scope" value="Eukaryota"/>
</dbReference>
<evidence type="ECO:0000313" key="2">
    <source>
        <dbReference type="EMBL" id="ETS72896.1"/>
    </source>
</evidence>
<dbReference type="SUPFAM" id="SSF75005">
    <property type="entry name" value="Arabinanase/levansucrase/invertase"/>
    <property type="match status" value="1"/>
</dbReference>
<organism evidence="2 3">
    <name type="scientific">Pestalotiopsis fici (strain W106-1 / CGMCC3.15140)</name>
    <dbReference type="NCBI Taxonomy" id="1229662"/>
    <lineage>
        <taxon>Eukaryota</taxon>
        <taxon>Fungi</taxon>
        <taxon>Dikarya</taxon>
        <taxon>Ascomycota</taxon>
        <taxon>Pezizomycotina</taxon>
        <taxon>Sordariomycetes</taxon>
        <taxon>Xylariomycetidae</taxon>
        <taxon>Amphisphaeriales</taxon>
        <taxon>Sporocadaceae</taxon>
        <taxon>Pestalotiopsis</taxon>
    </lineage>
</organism>
<dbReference type="InterPro" id="IPR023296">
    <property type="entry name" value="Glyco_hydro_beta-prop_sf"/>
</dbReference>
<dbReference type="InParanoid" id="W3WJB4"/>
<protein>
    <recommendedName>
        <fullName evidence="4">EGF-like domain-containing protein</fullName>
    </recommendedName>
</protein>
<feature type="signal peptide" evidence="1">
    <location>
        <begin position="1"/>
        <end position="18"/>
    </location>
</feature>
<evidence type="ECO:0008006" key="4">
    <source>
        <dbReference type="Google" id="ProtNLM"/>
    </source>
</evidence>
<dbReference type="KEGG" id="pfy:PFICI_15288"/>
<dbReference type="EMBL" id="KI912125">
    <property type="protein sequence ID" value="ETS72896.1"/>
    <property type="molecule type" value="Genomic_DNA"/>
</dbReference>
<evidence type="ECO:0000313" key="3">
    <source>
        <dbReference type="Proteomes" id="UP000030651"/>
    </source>
</evidence>
<accession>W3WJB4</accession>
<evidence type="ECO:0000256" key="1">
    <source>
        <dbReference type="SAM" id="SignalP"/>
    </source>
</evidence>
<gene>
    <name evidence="2" type="ORF">PFICI_15288</name>
</gene>
<dbReference type="CDD" id="cd08994">
    <property type="entry name" value="GH43_62_32_68_117_130-like"/>
    <property type="match status" value="1"/>
</dbReference>
<dbReference type="Gene3D" id="2.115.10.20">
    <property type="entry name" value="Glycosyl hydrolase domain, family 43"/>
    <property type="match status" value="1"/>
</dbReference>
<proteinExistence type="predicted"/>
<reference evidence="3" key="1">
    <citation type="journal article" date="2015" name="BMC Genomics">
        <title>Genomic and transcriptomic analysis of the endophytic fungus Pestalotiopsis fici reveals its lifestyle and high potential for synthesis of natural products.</title>
        <authorList>
            <person name="Wang X."/>
            <person name="Zhang X."/>
            <person name="Liu L."/>
            <person name="Xiang M."/>
            <person name="Wang W."/>
            <person name="Sun X."/>
            <person name="Che Y."/>
            <person name="Guo L."/>
            <person name="Liu G."/>
            <person name="Guo L."/>
            <person name="Wang C."/>
            <person name="Yin W.B."/>
            <person name="Stadler M."/>
            <person name="Zhang X."/>
            <person name="Liu X."/>
        </authorList>
    </citation>
    <scope>NUCLEOTIDE SEQUENCE [LARGE SCALE GENOMIC DNA]</scope>
    <source>
        <strain evidence="3">W106-1 / CGMCC3.15140</strain>
    </source>
</reference>
<dbReference type="HOGENOM" id="CLU_058271_0_0_1"/>
<keyword evidence="1" id="KW-0732">Signal</keyword>
<dbReference type="Proteomes" id="UP000030651">
    <property type="component" value="Unassembled WGS sequence"/>
</dbReference>
<dbReference type="OMA" id="RERTICS"/>
<keyword evidence="3" id="KW-1185">Reference proteome</keyword>
<dbReference type="GeneID" id="19280301"/>
<sequence length="373" mass="42001">MTIFPLLCILLAHGKACATDEDCSLNGVCNSGSCACDAGWRSEDCGELDLYPARKGSGYNHTDYIGSDFYDITGAGNSSWCGEIIQDRNNKTHFHMIVSQFSHGCGLNRWKPFSTVIRASSTTGPAGPYTWQQDVLPAWHHNPTWFWSEADQKYLLYSIGDGLDLPTTCKAETLLNNVSVTTSTDLVNWDAPKRLFTGKTNPAAMPLYTAANQTSEILLALEDNFIYRADNYTSPYELAYTPTWNTSSYSPTWTEDPFLWRDKRGFFHILAHYMIDITERGEKGPHVGVHLFARNYTGPWTFREKAAYNTTVQFTDGTSIDYYRRERPKVFFDNDRTPLYLVNGVSEEDSRASYTIVVPIGPAAAEYEKTLGF</sequence>
<name>W3WJB4_PESFW</name>
<dbReference type="Pfam" id="PF23106">
    <property type="entry name" value="EGF_Teneurin"/>
    <property type="match status" value="1"/>
</dbReference>
<dbReference type="OrthoDB" id="6130531at2759"/>
<dbReference type="AlphaFoldDB" id="W3WJB4"/>
<dbReference type="RefSeq" id="XP_007842060.1">
    <property type="nucleotide sequence ID" value="XM_007843869.1"/>
</dbReference>